<gene>
    <name evidence="2" type="ORF">NCS_11265</name>
</gene>
<accession>A0A2H1FFC5</accession>
<dbReference type="SUPFAM" id="SSF46785">
    <property type="entry name" value="Winged helix' DNA-binding domain"/>
    <property type="match status" value="1"/>
</dbReference>
<dbReference type="InterPro" id="IPR036390">
    <property type="entry name" value="WH_DNA-bd_sf"/>
</dbReference>
<evidence type="ECO:0000313" key="2">
    <source>
        <dbReference type="EMBL" id="SMH71458.1"/>
    </source>
</evidence>
<dbReference type="AlphaFoldDB" id="A0A2H1FFC5"/>
<keyword evidence="3" id="KW-1185">Reference proteome</keyword>
<evidence type="ECO:0000259" key="1">
    <source>
        <dbReference type="Pfam" id="PF14947"/>
    </source>
</evidence>
<dbReference type="EMBL" id="LT841358">
    <property type="protein sequence ID" value="SMH71458.1"/>
    <property type="molecule type" value="Genomic_DNA"/>
</dbReference>
<reference evidence="3" key="1">
    <citation type="submission" date="2017-03" db="EMBL/GenBank/DDBJ databases">
        <authorList>
            <person name="Herbold C."/>
        </authorList>
    </citation>
    <scope>NUCLEOTIDE SEQUENCE [LARGE SCALE GENOMIC DNA]</scope>
</reference>
<dbReference type="InterPro" id="IPR036388">
    <property type="entry name" value="WH-like_DNA-bd_sf"/>
</dbReference>
<dbReference type="InterPro" id="IPR038723">
    <property type="entry name" value="ArnR1-like_HTH"/>
</dbReference>
<evidence type="ECO:0000313" key="3">
    <source>
        <dbReference type="Proteomes" id="UP000230607"/>
    </source>
</evidence>
<organism evidence="2 3">
    <name type="scientific">Candidatus Nitrosotalea okcheonensis</name>
    <dbReference type="NCBI Taxonomy" id="1903276"/>
    <lineage>
        <taxon>Archaea</taxon>
        <taxon>Nitrososphaerota</taxon>
        <taxon>Nitrososphaeria</taxon>
        <taxon>Nitrosotaleales</taxon>
        <taxon>Nitrosotaleaceae</taxon>
        <taxon>Nitrosotalea</taxon>
    </lineage>
</organism>
<dbReference type="Gene3D" id="1.10.10.10">
    <property type="entry name" value="Winged helix-like DNA-binding domain superfamily/Winged helix DNA-binding domain"/>
    <property type="match status" value="1"/>
</dbReference>
<dbReference type="Pfam" id="PF14947">
    <property type="entry name" value="HTH_45"/>
    <property type="match status" value="1"/>
</dbReference>
<dbReference type="RefSeq" id="WP_157927425.1">
    <property type="nucleotide sequence ID" value="NZ_LT841358.1"/>
</dbReference>
<dbReference type="Proteomes" id="UP000230607">
    <property type="component" value="Chromosome 1"/>
</dbReference>
<proteinExistence type="predicted"/>
<dbReference type="OrthoDB" id="140255at2157"/>
<protein>
    <recommendedName>
        <fullName evidence="1">ArnR1-like winged helix-turn-helix domain-containing protein</fullName>
    </recommendedName>
</protein>
<sequence>MKNRSRTEIISMILDSVSSGATKTKIMYRAYLSYAQLKDYLEFMEKNELVRHEDGTQVYRITEKGIKLMRLCEEVGDMITPTHGYELAKVSF</sequence>
<name>A0A2H1FFC5_9ARCH</name>
<feature type="domain" description="ArnR1-like winged helix-turn-helix" evidence="1">
    <location>
        <begin position="4"/>
        <end position="78"/>
    </location>
</feature>